<dbReference type="AlphaFoldDB" id="A0AAV7M881"/>
<keyword evidence="2" id="KW-1185">Reference proteome</keyword>
<organism evidence="1 2">
    <name type="scientific">Pleurodeles waltl</name>
    <name type="common">Iberian ribbed newt</name>
    <dbReference type="NCBI Taxonomy" id="8319"/>
    <lineage>
        <taxon>Eukaryota</taxon>
        <taxon>Metazoa</taxon>
        <taxon>Chordata</taxon>
        <taxon>Craniata</taxon>
        <taxon>Vertebrata</taxon>
        <taxon>Euteleostomi</taxon>
        <taxon>Amphibia</taxon>
        <taxon>Batrachia</taxon>
        <taxon>Caudata</taxon>
        <taxon>Salamandroidea</taxon>
        <taxon>Salamandridae</taxon>
        <taxon>Pleurodelinae</taxon>
        <taxon>Pleurodeles</taxon>
    </lineage>
</organism>
<proteinExistence type="predicted"/>
<comment type="caution">
    <text evidence="1">The sequence shown here is derived from an EMBL/GenBank/DDBJ whole genome shotgun (WGS) entry which is preliminary data.</text>
</comment>
<protein>
    <submittedName>
        <fullName evidence="1">Uncharacterized protein</fullName>
    </submittedName>
</protein>
<accession>A0AAV7M881</accession>
<evidence type="ECO:0000313" key="1">
    <source>
        <dbReference type="EMBL" id="KAJ1099488.1"/>
    </source>
</evidence>
<reference evidence="1" key="1">
    <citation type="journal article" date="2022" name="bioRxiv">
        <title>Sequencing and chromosome-scale assembly of the giantPleurodeles waltlgenome.</title>
        <authorList>
            <person name="Brown T."/>
            <person name="Elewa A."/>
            <person name="Iarovenko S."/>
            <person name="Subramanian E."/>
            <person name="Araus A.J."/>
            <person name="Petzold A."/>
            <person name="Susuki M."/>
            <person name="Suzuki K.-i.T."/>
            <person name="Hayashi T."/>
            <person name="Toyoda A."/>
            <person name="Oliveira C."/>
            <person name="Osipova E."/>
            <person name="Leigh N.D."/>
            <person name="Simon A."/>
            <person name="Yun M.H."/>
        </authorList>
    </citation>
    <scope>NUCLEOTIDE SEQUENCE</scope>
    <source>
        <strain evidence="1">20211129_DDA</strain>
        <tissue evidence="1">Liver</tissue>
    </source>
</reference>
<dbReference type="Proteomes" id="UP001066276">
    <property type="component" value="Chromosome 10"/>
</dbReference>
<evidence type="ECO:0000313" key="2">
    <source>
        <dbReference type="Proteomes" id="UP001066276"/>
    </source>
</evidence>
<dbReference type="EMBL" id="JANPWB010000014">
    <property type="protein sequence ID" value="KAJ1099488.1"/>
    <property type="molecule type" value="Genomic_DNA"/>
</dbReference>
<sequence>MRVKRSQSAVNGHDFSEGQYICFMKINIYENIACEGYYILSIGDEETLGDESIQTLEAVGRSKEKTQCNVLSLTLESPKTRWLEDLVLLGDRVTRVKRRGAP</sequence>
<gene>
    <name evidence="1" type="ORF">NDU88_004589</name>
</gene>
<name>A0AAV7M881_PLEWA</name>